<evidence type="ECO:0000313" key="2">
    <source>
        <dbReference type="Proteomes" id="UP000274822"/>
    </source>
</evidence>
<reference evidence="1 2" key="1">
    <citation type="journal article" date="2018" name="New Phytol.">
        <title>Phylogenomics of Endogonaceae and evolution of mycorrhizas within Mucoromycota.</title>
        <authorList>
            <person name="Chang Y."/>
            <person name="Desiro A."/>
            <person name="Na H."/>
            <person name="Sandor L."/>
            <person name="Lipzen A."/>
            <person name="Clum A."/>
            <person name="Barry K."/>
            <person name="Grigoriev I.V."/>
            <person name="Martin F.M."/>
            <person name="Stajich J.E."/>
            <person name="Smith M.E."/>
            <person name="Bonito G."/>
            <person name="Spatafora J.W."/>
        </authorList>
    </citation>
    <scope>NUCLEOTIDE SEQUENCE [LARGE SCALE GENOMIC DNA]</scope>
    <source>
        <strain evidence="1 2">AD002</strain>
    </source>
</reference>
<gene>
    <name evidence="1" type="ORF">BC938DRAFT_478391</name>
</gene>
<accession>A0A433QMY1</accession>
<dbReference type="EMBL" id="RBNJ01003256">
    <property type="protein sequence ID" value="RUS31142.1"/>
    <property type="molecule type" value="Genomic_DNA"/>
</dbReference>
<evidence type="ECO:0000313" key="1">
    <source>
        <dbReference type="EMBL" id="RUS31142.1"/>
    </source>
</evidence>
<sequence>MGVTQFESSGRIFGRCNARTFMGKGPGNQATGAANDIAQTGRGRQIWRFAAKHNRQDKTANQYRVVLEYLDIRRSPII</sequence>
<dbReference type="Proteomes" id="UP000274822">
    <property type="component" value="Unassembled WGS sequence"/>
</dbReference>
<dbReference type="AlphaFoldDB" id="A0A433QMY1"/>
<name>A0A433QMY1_9FUNG</name>
<keyword evidence="2" id="KW-1185">Reference proteome</keyword>
<proteinExistence type="predicted"/>
<protein>
    <submittedName>
        <fullName evidence="1">Uncharacterized protein</fullName>
    </submittedName>
</protein>
<comment type="caution">
    <text evidence="1">The sequence shown here is derived from an EMBL/GenBank/DDBJ whole genome shotgun (WGS) entry which is preliminary data.</text>
</comment>
<organism evidence="1 2">
    <name type="scientific">Jimgerdemannia flammicorona</name>
    <dbReference type="NCBI Taxonomy" id="994334"/>
    <lineage>
        <taxon>Eukaryota</taxon>
        <taxon>Fungi</taxon>
        <taxon>Fungi incertae sedis</taxon>
        <taxon>Mucoromycota</taxon>
        <taxon>Mucoromycotina</taxon>
        <taxon>Endogonomycetes</taxon>
        <taxon>Endogonales</taxon>
        <taxon>Endogonaceae</taxon>
        <taxon>Jimgerdemannia</taxon>
    </lineage>
</organism>